<comment type="caution">
    <text evidence="1">The sequence shown here is derived from an EMBL/GenBank/DDBJ whole genome shotgun (WGS) entry which is preliminary data.</text>
</comment>
<keyword evidence="1" id="KW-0808">Transferase</keyword>
<dbReference type="Proteomes" id="UP001172386">
    <property type="component" value="Unassembled WGS sequence"/>
</dbReference>
<keyword evidence="1" id="KW-0489">Methyltransferase</keyword>
<accession>A0ACC2ZUQ6</accession>
<organism evidence="1 2">
    <name type="scientific">Neophaeococcomyces mojaviensis</name>
    <dbReference type="NCBI Taxonomy" id="3383035"/>
    <lineage>
        <taxon>Eukaryota</taxon>
        <taxon>Fungi</taxon>
        <taxon>Dikarya</taxon>
        <taxon>Ascomycota</taxon>
        <taxon>Pezizomycotina</taxon>
        <taxon>Eurotiomycetes</taxon>
        <taxon>Chaetothyriomycetidae</taxon>
        <taxon>Chaetothyriales</taxon>
        <taxon>Chaetothyriales incertae sedis</taxon>
        <taxon>Neophaeococcomyces</taxon>
    </lineage>
</organism>
<dbReference type="EMBL" id="JAPDRQ010000266">
    <property type="protein sequence ID" value="KAJ9651296.1"/>
    <property type="molecule type" value="Genomic_DNA"/>
</dbReference>
<sequence>MSRVVLRSASRAAVRSPQPRWLYLRASLNPWGALAPRHQDIRSHSTSSTSPRGSSVSASEVSHFTQLASSWWDPHGPSRLLHLMNPLRHDFIKSCVVSSSPSNPSNPSNQPVGTEQEKPKGSYTFLDIGCGGGIFASSAARLPTTRSVTAIDPTPEVIVVANRHKRSDPLLSQPGRLTYLNCAIEDLASHVQPQPQSALGPGANLEKDRLPGEVPQYDFVTLFEVIEHISHPAAFLRTCLSHLRPGGYLIGSTIARHPLSCLTTKIIAEAPWPIGVVPHGTHDWDKYINPAELRQFFAKENVKDFERGRRTGEKEAAESVKVVEGRERLESGDLYAEVRVEGCVYLPGVGWKFVNGSEEYGNYFFGVRKLR</sequence>
<reference evidence="1" key="1">
    <citation type="submission" date="2022-10" db="EMBL/GenBank/DDBJ databases">
        <title>Culturing micro-colonial fungi from biological soil crusts in the Mojave desert and describing Neophaeococcomyces mojavensis, and introducing the new genera and species Taxawa tesnikishii.</title>
        <authorList>
            <person name="Kurbessoian T."/>
            <person name="Stajich J.E."/>
        </authorList>
    </citation>
    <scope>NUCLEOTIDE SEQUENCE</scope>
    <source>
        <strain evidence="1">JES_112</strain>
    </source>
</reference>
<name>A0ACC2ZUQ6_9EURO</name>
<protein>
    <submittedName>
        <fullName evidence="1">Hexaprenyldihydroxybenzoate methyltransferase, mitochondrial</fullName>
    </submittedName>
</protein>
<proteinExistence type="predicted"/>
<keyword evidence="2" id="KW-1185">Reference proteome</keyword>
<evidence type="ECO:0000313" key="1">
    <source>
        <dbReference type="EMBL" id="KAJ9651296.1"/>
    </source>
</evidence>
<evidence type="ECO:0000313" key="2">
    <source>
        <dbReference type="Proteomes" id="UP001172386"/>
    </source>
</evidence>
<gene>
    <name evidence="1" type="primary">COQ3</name>
    <name evidence="1" type="ORF">H2198_009418</name>
</gene>